<sequence length="325" mass="37313">MPRGPRIETNDGIFHVINRGNYRSYVFEDEGAKASFEVCLLEACDRFGWRLHAYCVMGNHFHLCIATPRGNLSEGMRWLQGTFAARFNRFRKETGHLFQGRFKSLVVEPGMHLCDLVDYIHLNPVRAGVVAPGVAKSYRWSSLNWFSKLKTRPSCLDASWMCNREGLKDSSAGWRSYATSLQMRMCDDPKELEKLEARMCRGWCIGGNEFKKAHMDEFLAKKDTVRLGKEALLELNELHWREALRKCLKQLGFREEDAASASKSVDWKLAIASKLKESTSVKNAWLSERLSMGSPKGMSSNLTIYRRRRSKCPLFGKLIDLNFEH</sequence>
<feature type="domain" description="Transposase IS200-like" evidence="1">
    <location>
        <begin position="9"/>
        <end position="123"/>
    </location>
</feature>
<dbReference type="InterPro" id="IPR002686">
    <property type="entry name" value="Transposase_17"/>
</dbReference>
<evidence type="ECO:0000313" key="3">
    <source>
        <dbReference type="Proteomes" id="UP000617628"/>
    </source>
</evidence>
<dbReference type="Pfam" id="PF01797">
    <property type="entry name" value="Y1_Tnp"/>
    <property type="match status" value="1"/>
</dbReference>
<dbReference type="SUPFAM" id="SSF143422">
    <property type="entry name" value="Transposase IS200-like"/>
    <property type="match status" value="1"/>
</dbReference>
<dbReference type="SMART" id="SM01321">
    <property type="entry name" value="Y1_Tnp"/>
    <property type="match status" value="1"/>
</dbReference>
<dbReference type="GO" id="GO:0004803">
    <property type="term" value="F:transposase activity"/>
    <property type="evidence" value="ECO:0007669"/>
    <property type="project" value="InterPro"/>
</dbReference>
<comment type="caution">
    <text evidence="2">The sequence shown here is derived from an EMBL/GenBank/DDBJ whole genome shotgun (WGS) entry which is preliminary data.</text>
</comment>
<protein>
    <submittedName>
        <fullName evidence="2">Transposase</fullName>
    </submittedName>
</protein>
<name>A0A934S0U6_9BACT</name>
<dbReference type="InterPro" id="IPR036515">
    <property type="entry name" value="Transposase_17_sf"/>
</dbReference>
<organism evidence="2 3">
    <name type="scientific">Pelagicoccus mobilis</name>
    <dbReference type="NCBI Taxonomy" id="415221"/>
    <lineage>
        <taxon>Bacteria</taxon>
        <taxon>Pseudomonadati</taxon>
        <taxon>Verrucomicrobiota</taxon>
        <taxon>Opitutia</taxon>
        <taxon>Puniceicoccales</taxon>
        <taxon>Pelagicoccaceae</taxon>
        <taxon>Pelagicoccus</taxon>
    </lineage>
</organism>
<proteinExistence type="predicted"/>
<dbReference type="GO" id="GO:0003677">
    <property type="term" value="F:DNA binding"/>
    <property type="evidence" value="ECO:0007669"/>
    <property type="project" value="InterPro"/>
</dbReference>
<gene>
    <name evidence="2" type="ORF">JIN87_18720</name>
</gene>
<reference evidence="2" key="1">
    <citation type="submission" date="2021-01" db="EMBL/GenBank/DDBJ databases">
        <title>Modified the classification status of verrucomicrobia.</title>
        <authorList>
            <person name="Feng X."/>
        </authorList>
    </citation>
    <scope>NUCLEOTIDE SEQUENCE</scope>
    <source>
        <strain evidence="2">KCTC 13126</strain>
    </source>
</reference>
<dbReference type="RefSeq" id="WP_200357136.1">
    <property type="nucleotide sequence ID" value="NZ_JAENIL010000037.1"/>
</dbReference>
<dbReference type="Proteomes" id="UP000617628">
    <property type="component" value="Unassembled WGS sequence"/>
</dbReference>
<dbReference type="PANTHER" id="PTHR34322:SF2">
    <property type="entry name" value="TRANSPOSASE IS200-LIKE DOMAIN-CONTAINING PROTEIN"/>
    <property type="match status" value="1"/>
</dbReference>
<dbReference type="Gene3D" id="3.30.70.1290">
    <property type="entry name" value="Transposase IS200-like"/>
    <property type="match status" value="1"/>
</dbReference>
<dbReference type="EMBL" id="JAENIL010000037">
    <property type="protein sequence ID" value="MBK1878924.1"/>
    <property type="molecule type" value="Genomic_DNA"/>
</dbReference>
<evidence type="ECO:0000313" key="2">
    <source>
        <dbReference type="EMBL" id="MBK1878924.1"/>
    </source>
</evidence>
<accession>A0A934S0U6</accession>
<dbReference type="PANTHER" id="PTHR34322">
    <property type="entry name" value="TRANSPOSASE, Y1_TNP DOMAIN-CONTAINING"/>
    <property type="match status" value="1"/>
</dbReference>
<keyword evidence="3" id="KW-1185">Reference proteome</keyword>
<evidence type="ECO:0000259" key="1">
    <source>
        <dbReference type="SMART" id="SM01321"/>
    </source>
</evidence>
<dbReference type="AlphaFoldDB" id="A0A934S0U6"/>
<dbReference type="GO" id="GO:0006313">
    <property type="term" value="P:DNA transposition"/>
    <property type="evidence" value="ECO:0007669"/>
    <property type="project" value="InterPro"/>
</dbReference>